<dbReference type="GO" id="GO:0006298">
    <property type="term" value="P:mismatch repair"/>
    <property type="evidence" value="ECO:0007669"/>
    <property type="project" value="TreeGrafter"/>
</dbReference>
<evidence type="ECO:0000256" key="3">
    <source>
        <dbReference type="ARBA" id="ARBA00002933"/>
    </source>
</evidence>
<evidence type="ECO:0000256" key="13">
    <source>
        <dbReference type="ARBA" id="ARBA00023295"/>
    </source>
</evidence>
<evidence type="ECO:0000313" key="16">
    <source>
        <dbReference type="Proteomes" id="UP000263098"/>
    </source>
</evidence>
<protein>
    <recommendedName>
        <fullName evidence="6">Adenine DNA glycosylase</fullName>
        <ecNumber evidence="5">3.2.2.31</ecNumber>
    </recommendedName>
</protein>
<evidence type="ECO:0000256" key="12">
    <source>
        <dbReference type="ARBA" id="ARBA00023204"/>
    </source>
</evidence>
<keyword evidence="8" id="KW-0227">DNA damage</keyword>
<dbReference type="GO" id="GO:0034039">
    <property type="term" value="F:8-oxo-7,8-dihydroguanine DNA N-glycosylase activity"/>
    <property type="evidence" value="ECO:0007669"/>
    <property type="project" value="TreeGrafter"/>
</dbReference>
<dbReference type="GO" id="GO:0000701">
    <property type="term" value="F:purine-specific mismatch base pair DNA N-glycosylase activity"/>
    <property type="evidence" value="ECO:0007669"/>
    <property type="project" value="UniProtKB-EC"/>
</dbReference>
<evidence type="ECO:0000256" key="1">
    <source>
        <dbReference type="ARBA" id="ARBA00000843"/>
    </source>
</evidence>
<dbReference type="PANTHER" id="PTHR42944:SF1">
    <property type="entry name" value="ADENINE DNA GLYCOSYLASE"/>
    <property type="match status" value="1"/>
</dbReference>
<feature type="domain" description="HhH-GPD" evidence="14">
    <location>
        <begin position="37"/>
        <end position="184"/>
    </location>
</feature>
<dbReference type="InterPro" id="IPR000445">
    <property type="entry name" value="HhH_motif"/>
</dbReference>
<evidence type="ECO:0000256" key="2">
    <source>
        <dbReference type="ARBA" id="ARBA00001966"/>
    </source>
</evidence>
<dbReference type="NCBIfam" id="TIGR01084">
    <property type="entry name" value="mutY"/>
    <property type="match status" value="1"/>
</dbReference>
<name>A0A3D2SDS9_9BACE</name>
<dbReference type="Pfam" id="PF00633">
    <property type="entry name" value="HHH"/>
    <property type="match status" value="1"/>
</dbReference>
<dbReference type="GO" id="GO:0046872">
    <property type="term" value="F:metal ion binding"/>
    <property type="evidence" value="ECO:0007669"/>
    <property type="project" value="UniProtKB-KW"/>
</dbReference>
<keyword evidence="11" id="KW-0411">Iron-sulfur</keyword>
<evidence type="ECO:0000259" key="14">
    <source>
        <dbReference type="SMART" id="SM00478"/>
    </source>
</evidence>
<accession>A0A3D2SDS9</accession>
<comment type="similarity">
    <text evidence="4">Belongs to the Nth/MutY family.</text>
</comment>
<sequence length="253" mass="29476">MEKEFARLLIEWYHEHKRDLPWRNTNDPYLIWISEIILQQTRVAQGYAYYQRFIERFPNLESLAAAEENEVLKYWQGLGYYSRARNLHQAAISVNGVFPVKYEDILKLKGVGTYTAAAICSFAYNQPHAVVDGNVYRVLSRFFGINEPIDSGKGKKIFASLAHDLLDKIQPALYNQAIMDFGALQCTPLSPDCTVCPFKNRCFAFNHNMVSSLPIKQNKTKTSERFFYYLLIRDNGNIYLNKRTENDIWKNLY</sequence>
<feature type="non-terminal residue" evidence="15">
    <location>
        <position position="253"/>
    </location>
</feature>
<dbReference type="InterPro" id="IPR044298">
    <property type="entry name" value="MIG/MutY"/>
</dbReference>
<evidence type="ECO:0000256" key="10">
    <source>
        <dbReference type="ARBA" id="ARBA00023004"/>
    </source>
</evidence>
<dbReference type="PANTHER" id="PTHR42944">
    <property type="entry name" value="ADENINE DNA GLYCOSYLASE"/>
    <property type="match status" value="1"/>
</dbReference>
<keyword evidence="13" id="KW-0326">Glycosidase</keyword>
<evidence type="ECO:0000256" key="8">
    <source>
        <dbReference type="ARBA" id="ARBA00022763"/>
    </source>
</evidence>
<dbReference type="AlphaFoldDB" id="A0A3D2SDS9"/>
<comment type="cofactor">
    <cofactor evidence="2">
        <name>[4Fe-4S] cluster</name>
        <dbReference type="ChEBI" id="CHEBI:49883"/>
    </cofactor>
</comment>
<comment type="caution">
    <text evidence="15">The sequence shown here is derived from an EMBL/GenBank/DDBJ whole genome shotgun (WGS) entry which is preliminary data.</text>
</comment>
<dbReference type="Proteomes" id="UP000263098">
    <property type="component" value="Unassembled WGS sequence"/>
</dbReference>
<dbReference type="GO" id="GO:0006284">
    <property type="term" value="P:base-excision repair"/>
    <property type="evidence" value="ECO:0007669"/>
    <property type="project" value="InterPro"/>
</dbReference>
<reference evidence="15 16" key="1">
    <citation type="journal article" date="2018" name="Nat. Biotechnol.">
        <title>A standardized bacterial taxonomy based on genome phylogeny substantially revises the tree of life.</title>
        <authorList>
            <person name="Parks D.H."/>
            <person name="Chuvochina M."/>
            <person name="Waite D.W."/>
            <person name="Rinke C."/>
            <person name="Skarshewski A."/>
            <person name="Chaumeil P.A."/>
            <person name="Hugenholtz P."/>
        </authorList>
    </citation>
    <scope>NUCLEOTIDE SEQUENCE [LARGE SCALE GENOMIC DNA]</scope>
    <source>
        <strain evidence="15">UBA9667</strain>
    </source>
</reference>
<evidence type="ECO:0000256" key="6">
    <source>
        <dbReference type="ARBA" id="ARBA00022023"/>
    </source>
</evidence>
<organism evidence="15 16">
    <name type="scientific">Bacteroides graminisolvens</name>
    <dbReference type="NCBI Taxonomy" id="477666"/>
    <lineage>
        <taxon>Bacteria</taxon>
        <taxon>Pseudomonadati</taxon>
        <taxon>Bacteroidota</taxon>
        <taxon>Bacteroidia</taxon>
        <taxon>Bacteroidales</taxon>
        <taxon>Bacteroidaceae</taxon>
        <taxon>Bacteroides</taxon>
    </lineage>
</organism>
<keyword evidence="12" id="KW-0234">DNA repair</keyword>
<dbReference type="SUPFAM" id="SSF48150">
    <property type="entry name" value="DNA-glycosylase"/>
    <property type="match status" value="1"/>
</dbReference>
<evidence type="ECO:0000256" key="9">
    <source>
        <dbReference type="ARBA" id="ARBA00022801"/>
    </source>
</evidence>
<evidence type="ECO:0000256" key="11">
    <source>
        <dbReference type="ARBA" id="ARBA00023014"/>
    </source>
</evidence>
<comment type="catalytic activity">
    <reaction evidence="1">
        <text>Hydrolyzes free adenine bases from 7,8-dihydro-8-oxoguanine:adenine mismatched double-stranded DNA, leaving an apurinic site.</text>
        <dbReference type="EC" id="3.2.2.31"/>
    </reaction>
</comment>
<evidence type="ECO:0000256" key="4">
    <source>
        <dbReference type="ARBA" id="ARBA00008343"/>
    </source>
</evidence>
<dbReference type="Gene3D" id="1.10.1670.10">
    <property type="entry name" value="Helix-hairpin-Helix base-excision DNA repair enzymes (C-terminal)"/>
    <property type="match status" value="1"/>
</dbReference>
<dbReference type="Gene3D" id="1.10.340.30">
    <property type="entry name" value="Hypothetical protein, domain 2"/>
    <property type="match status" value="1"/>
</dbReference>
<dbReference type="GO" id="GO:0035485">
    <property type="term" value="F:adenine/guanine mispair binding"/>
    <property type="evidence" value="ECO:0007669"/>
    <property type="project" value="TreeGrafter"/>
</dbReference>
<dbReference type="SMART" id="SM00478">
    <property type="entry name" value="ENDO3c"/>
    <property type="match status" value="1"/>
</dbReference>
<keyword evidence="7" id="KW-0479">Metal-binding</keyword>
<dbReference type="InterPro" id="IPR003265">
    <property type="entry name" value="HhH-GPD_domain"/>
</dbReference>
<proteinExistence type="inferred from homology"/>
<evidence type="ECO:0000256" key="5">
    <source>
        <dbReference type="ARBA" id="ARBA00012045"/>
    </source>
</evidence>
<evidence type="ECO:0000256" key="7">
    <source>
        <dbReference type="ARBA" id="ARBA00022723"/>
    </source>
</evidence>
<dbReference type="GO" id="GO:0032357">
    <property type="term" value="F:oxidized purine DNA binding"/>
    <property type="evidence" value="ECO:0007669"/>
    <property type="project" value="TreeGrafter"/>
</dbReference>
<evidence type="ECO:0000313" key="15">
    <source>
        <dbReference type="EMBL" id="HCK24407.1"/>
    </source>
</evidence>
<comment type="function">
    <text evidence="3">Adenine glycosylase active on G-A mispairs. MutY also corrects error-prone DNA synthesis past GO lesions which are due to the oxidatively damaged form of guanine: 7,8-dihydro-8-oxoguanine (8-oxo-dGTP).</text>
</comment>
<dbReference type="InterPro" id="IPR005760">
    <property type="entry name" value="A/G_AdeGlyc_MutY"/>
</dbReference>
<dbReference type="Pfam" id="PF00730">
    <property type="entry name" value="HhH-GPD"/>
    <property type="match status" value="1"/>
</dbReference>
<keyword evidence="10" id="KW-0408">Iron</keyword>
<dbReference type="FunFam" id="1.10.340.30:FF:000010">
    <property type="entry name" value="Adenine DNA glycosylase"/>
    <property type="match status" value="1"/>
</dbReference>
<dbReference type="EMBL" id="DPVG01000229">
    <property type="protein sequence ID" value="HCK24407.1"/>
    <property type="molecule type" value="Genomic_DNA"/>
</dbReference>
<dbReference type="CDD" id="cd00056">
    <property type="entry name" value="ENDO3c"/>
    <property type="match status" value="1"/>
</dbReference>
<dbReference type="GO" id="GO:0051536">
    <property type="term" value="F:iron-sulfur cluster binding"/>
    <property type="evidence" value="ECO:0007669"/>
    <property type="project" value="UniProtKB-KW"/>
</dbReference>
<keyword evidence="9" id="KW-0378">Hydrolase</keyword>
<dbReference type="InterPro" id="IPR023170">
    <property type="entry name" value="HhH_base_excis_C"/>
</dbReference>
<gene>
    <name evidence="15" type="primary">mutY</name>
    <name evidence="15" type="ORF">DHW31_06410</name>
</gene>
<dbReference type="InterPro" id="IPR011257">
    <property type="entry name" value="DNA_glycosylase"/>
</dbReference>
<dbReference type="EC" id="3.2.2.31" evidence="5"/>